<evidence type="ECO:0000313" key="9">
    <source>
        <dbReference type="Proteomes" id="UP000326944"/>
    </source>
</evidence>
<dbReference type="InterPro" id="IPR029063">
    <property type="entry name" value="SAM-dependent_MTases_sf"/>
</dbReference>
<dbReference type="RefSeq" id="WP_152307745.1">
    <property type="nucleotide sequence ID" value="NZ_CP043617.1"/>
</dbReference>
<comment type="similarity">
    <text evidence="1">Belongs to the N(4)/N(6)-methyltransferase family. N(4) subfamily.</text>
</comment>
<evidence type="ECO:0000256" key="7">
    <source>
        <dbReference type="ARBA" id="ARBA00049120"/>
    </source>
</evidence>
<evidence type="ECO:0000256" key="5">
    <source>
        <dbReference type="ARBA" id="ARBA00022691"/>
    </source>
</evidence>
<name>A0A5P8P239_9BACT</name>
<evidence type="ECO:0000256" key="2">
    <source>
        <dbReference type="ARBA" id="ARBA00012185"/>
    </source>
</evidence>
<dbReference type="EC" id="2.1.1.113" evidence="2"/>
<dbReference type="Proteomes" id="UP000326944">
    <property type="component" value="Chromosome"/>
</dbReference>
<organism evidence="8 9">
    <name type="scientific">Sulfurimonas lithotrophica</name>
    <dbReference type="NCBI Taxonomy" id="2590022"/>
    <lineage>
        <taxon>Bacteria</taxon>
        <taxon>Pseudomonadati</taxon>
        <taxon>Campylobacterota</taxon>
        <taxon>Epsilonproteobacteria</taxon>
        <taxon>Campylobacterales</taxon>
        <taxon>Sulfurimonadaceae</taxon>
        <taxon>Sulfurimonas</taxon>
    </lineage>
</organism>
<dbReference type="PROSITE" id="PS00093">
    <property type="entry name" value="N4_MTASE"/>
    <property type="match status" value="1"/>
</dbReference>
<dbReference type="GO" id="GO:0009307">
    <property type="term" value="P:DNA restriction-modification system"/>
    <property type="evidence" value="ECO:0007669"/>
    <property type="project" value="UniProtKB-KW"/>
</dbReference>
<keyword evidence="9" id="KW-1185">Reference proteome</keyword>
<dbReference type="OrthoDB" id="9773060at2"/>
<evidence type="ECO:0000313" key="8">
    <source>
        <dbReference type="EMBL" id="QFR49798.1"/>
    </source>
</evidence>
<dbReference type="REBASE" id="373643">
    <property type="entry name" value="M.SspGYSZ1ORF8660P"/>
</dbReference>
<keyword evidence="5" id="KW-0949">S-adenosyl-L-methionine</keyword>
<proteinExistence type="inferred from homology"/>
<dbReference type="GO" id="GO:0032259">
    <property type="term" value="P:methylation"/>
    <property type="evidence" value="ECO:0007669"/>
    <property type="project" value="UniProtKB-KW"/>
</dbReference>
<dbReference type="GO" id="GO:0015667">
    <property type="term" value="F:site-specific DNA-methyltransferase (cytosine-N4-specific) activity"/>
    <property type="evidence" value="ECO:0007669"/>
    <property type="project" value="UniProtKB-EC"/>
</dbReference>
<reference evidence="8 9" key="1">
    <citation type="submission" date="2019-09" db="EMBL/GenBank/DDBJ databases">
        <title>Sulfurimonas gotlandica sp. nov., a chemoautotrophic and psychrotolerant epsilonproteobacterium isolated from a pelagic redoxcline, and an emended description of the genus Sulfurimonas.</title>
        <authorList>
            <person name="Wang S."/>
            <person name="Jiang L."/>
            <person name="Shao S."/>
        </authorList>
    </citation>
    <scope>NUCLEOTIDE SEQUENCE [LARGE SCALE GENOMIC DNA]</scope>
    <source>
        <strain evidence="8 9">GYSZ_1</strain>
    </source>
</reference>
<dbReference type="AlphaFoldDB" id="A0A5P8P239"/>
<dbReference type="KEGG" id="sulg:FJR48_08660"/>
<keyword evidence="4" id="KW-0808">Transferase</keyword>
<evidence type="ECO:0000256" key="1">
    <source>
        <dbReference type="ARBA" id="ARBA00010203"/>
    </source>
</evidence>
<keyword evidence="6" id="KW-0680">Restriction system</keyword>
<protein>
    <recommendedName>
        <fullName evidence="2">site-specific DNA-methyltransferase (cytosine-N(4)-specific)</fullName>
        <ecNumber evidence="2">2.1.1.113</ecNumber>
    </recommendedName>
</protein>
<sequence>MDYNIVDYSSEYKGLMQFNKNKSEYIHQWYSFVEGYSKEFIESILNELNYTPLHCLEPFAGSGTTPLELQKKKIACTSFEVNPFMHKLATTKMETRYTTKAFIRSSKLVKDIIEDSAISMTLVYEKLSIPKYKTIVEGDQLKKWMFNKDIFDTFMKIKYAISFVKDSKYKNIFEIACASLLLKYSNVYRNGKCLSYKRDWKDLDLKKEDLLFEFYEKLNITILNDIKKLNELTKNELVSNKQNCYYGDIRKSIATLKDNSVDLVITSPPYLNTRDYTDIYMIELWMLDLIKDYDSLKKLRKSTLRSHVQVAYDDLTPLKIDILTNVVDEINKHKNKFWNRNLLNMIIGYFEDMNILFYNLSKKLTNYGKIYFNVANSSYYGVLIEVDKIIAEIAKLHGFKIEEIRIAREISPSAQQKEVGKLRESVIVIKK</sequence>
<accession>A0A5P8P239</accession>
<dbReference type="Gene3D" id="3.40.50.150">
    <property type="entry name" value="Vaccinia Virus protein VP39"/>
    <property type="match status" value="2"/>
</dbReference>
<comment type="catalytic activity">
    <reaction evidence="7">
        <text>a 2'-deoxycytidine in DNA + S-adenosyl-L-methionine = an N(4)-methyl-2'-deoxycytidine in DNA + S-adenosyl-L-homocysteine + H(+)</text>
        <dbReference type="Rhea" id="RHEA:16857"/>
        <dbReference type="Rhea" id="RHEA-COMP:11369"/>
        <dbReference type="Rhea" id="RHEA-COMP:13674"/>
        <dbReference type="ChEBI" id="CHEBI:15378"/>
        <dbReference type="ChEBI" id="CHEBI:57856"/>
        <dbReference type="ChEBI" id="CHEBI:59789"/>
        <dbReference type="ChEBI" id="CHEBI:85452"/>
        <dbReference type="ChEBI" id="CHEBI:137933"/>
        <dbReference type="EC" id="2.1.1.113"/>
    </reaction>
</comment>
<evidence type="ECO:0000256" key="3">
    <source>
        <dbReference type="ARBA" id="ARBA00022603"/>
    </source>
</evidence>
<gene>
    <name evidence="8" type="ORF">FJR48_08660</name>
</gene>
<evidence type="ECO:0000256" key="6">
    <source>
        <dbReference type="ARBA" id="ARBA00022747"/>
    </source>
</evidence>
<keyword evidence="3" id="KW-0489">Methyltransferase</keyword>
<dbReference type="GO" id="GO:0003677">
    <property type="term" value="F:DNA binding"/>
    <property type="evidence" value="ECO:0007669"/>
    <property type="project" value="InterPro"/>
</dbReference>
<evidence type="ECO:0000256" key="4">
    <source>
        <dbReference type="ARBA" id="ARBA00022679"/>
    </source>
</evidence>
<dbReference type="EMBL" id="CP043617">
    <property type="protein sequence ID" value="QFR49798.1"/>
    <property type="molecule type" value="Genomic_DNA"/>
</dbReference>
<dbReference type="InterPro" id="IPR017985">
    <property type="entry name" value="MeTrfase_CN4_CS"/>
</dbReference>
<dbReference type="SUPFAM" id="SSF53335">
    <property type="entry name" value="S-adenosyl-L-methionine-dependent methyltransferases"/>
    <property type="match status" value="2"/>
</dbReference>